<dbReference type="OrthoDB" id="9799092at2"/>
<accession>A0A4Q9H6F9</accession>
<organism evidence="1 2">
    <name type="scientific">Pedobacter kyonggii</name>
    <dbReference type="NCBI Taxonomy" id="1926871"/>
    <lineage>
        <taxon>Bacteria</taxon>
        <taxon>Pseudomonadati</taxon>
        <taxon>Bacteroidota</taxon>
        <taxon>Sphingobacteriia</taxon>
        <taxon>Sphingobacteriales</taxon>
        <taxon>Sphingobacteriaceae</taxon>
        <taxon>Pedobacter</taxon>
    </lineage>
</organism>
<dbReference type="InterPro" id="IPR007344">
    <property type="entry name" value="GrpB/CoaE"/>
</dbReference>
<dbReference type="Pfam" id="PF04229">
    <property type="entry name" value="GrpB"/>
    <property type="match status" value="1"/>
</dbReference>
<protein>
    <recommendedName>
        <fullName evidence="3">GrpB family protein</fullName>
    </recommendedName>
</protein>
<dbReference type="SUPFAM" id="SSF81301">
    <property type="entry name" value="Nucleotidyltransferase"/>
    <property type="match status" value="1"/>
</dbReference>
<dbReference type="EMBL" id="SIXF01000049">
    <property type="protein sequence ID" value="TBO36407.1"/>
    <property type="molecule type" value="Genomic_DNA"/>
</dbReference>
<dbReference type="Proteomes" id="UP000291819">
    <property type="component" value="Unassembled WGS sequence"/>
</dbReference>
<keyword evidence="2" id="KW-1185">Reference proteome</keyword>
<gene>
    <name evidence="1" type="ORF">EYS08_24845</name>
</gene>
<dbReference type="AlphaFoldDB" id="A0A4Q9H6F9"/>
<name>A0A4Q9H6F9_9SPHI</name>
<reference evidence="1 2" key="1">
    <citation type="submission" date="2019-02" db="EMBL/GenBank/DDBJ databases">
        <title>Pedobacter kyonggii whole genome sequence analysis.</title>
        <authorList>
            <person name="Dahal R.H."/>
        </authorList>
    </citation>
    <scope>NUCLEOTIDE SEQUENCE [LARGE SCALE GENOMIC DNA]</scope>
    <source>
        <strain evidence="1 2">K-4-11-1</strain>
    </source>
</reference>
<dbReference type="InterPro" id="IPR043519">
    <property type="entry name" value="NT_sf"/>
</dbReference>
<comment type="caution">
    <text evidence="1">The sequence shown here is derived from an EMBL/GenBank/DDBJ whole genome shotgun (WGS) entry which is preliminary data.</text>
</comment>
<sequence length="54" mass="5913">MGLSSNAIVIEDYSLHWNLEFEQLSKIFADRIGNLAVSIEHVGSTAVPGLVQNQ</sequence>
<proteinExistence type="predicted"/>
<evidence type="ECO:0008006" key="3">
    <source>
        <dbReference type="Google" id="ProtNLM"/>
    </source>
</evidence>
<dbReference type="Gene3D" id="3.30.460.10">
    <property type="entry name" value="Beta Polymerase, domain 2"/>
    <property type="match status" value="1"/>
</dbReference>
<evidence type="ECO:0000313" key="2">
    <source>
        <dbReference type="Proteomes" id="UP000291819"/>
    </source>
</evidence>
<evidence type="ECO:0000313" key="1">
    <source>
        <dbReference type="EMBL" id="TBO36407.1"/>
    </source>
</evidence>